<dbReference type="PANTHER" id="PTHR24320">
    <property type="entry name" value="RETINOL DEHYDROGENASE"/>
    <property type="match status" value="1"/>
</dbReference>
<dbReference type="InterPro" id="IPR002347">
    <property type="entry name" value="SDR_fam"/>
</dbReference>
<dbReference type="Gene3D" id="3.40.50.720">
    <property type="entry name" value="NAD(P)-binding Rossmann-like Domain"/>
    <property type="match status" value="1"/>
</dbReference>
<dbReference type="Pfam" id="PF00106">
    <property type="entry name" value="adh_short"/>
    <property type="match status" value="1"/>
</dbReference>
<dbReference type="GO" id="GO:0016491">
    <property type="term" value="F:oxidoreductase activity"/>
    <property type="evidence" value="ECO:0007669"/>
    <property type="project" value="UniProtKB-KW"/>
</dbReference>
<dbReference type="PRINTS" id="PR00081">
    <property type="entry name" value="GDHRDH"/>
</dbReference>
<reference evidence="6" key="1">
    <citation type="submission" date="2022-10" db="EMBL/GenBank/DDBJ databases">
        <title>Genome assembly of Pristionchus species.</title>
        <authorList>
            <person name="Yoshida K."/>
            <person name="Sommer R.J."/>
        </authorList>
    </citation>
    <scope>NUCLEOTIDE SEQUENCE [LARGE SCALE GENOMIC DNA]</scope>
    <source>
        <strain evidence="6">RS5460</strain>
    </source>
</reference>
<evidence type="ECO:0000256" key="3">
    <source>
        <dbReference type="ARBA" id="ARBA00023002"/>
    </source>
</evidence>
<comment type="similarity">
    <text evidence="1">Belongs to the short-chain dehydrogenases/reductases (SDR) family.</text>
</comment>
<gene>
    <name evidence="5" type="ORF">PMAYCL1PPCAC_06684</name>
</gene>
<dbReference type="AlphaFoldDB" id="A0AAN4ZAP3"/>
<keyword evidence="3" id="KW-0560">Oxidoreductase</keyword>
<dbReference type="SUPFAM" id="SSF51735">
    <property type="entry name" value="NAD(P)-binding Rossmann-fold domains"/>
    <property type="match status" value="1"/>
</dbReference>
<comment type="caution">
    <text evidence="5">The sequence shown here is derived from an EMBL/GenBank/DDBJ whole genome shotgun (WGS) entry which is preliminary data.</text>
</comment>
<keyword evidence="6" id="KW-1185">Reference proteome</keyword>
<feature type="coiled-coil region" evidence="4">
    <location>
        <begin position="57"/>
        <end position="84"/>
    </location>
</feature>
<organism evidence="5 6">
    <name type="scientific">Pristionchus mayeri</name>
    <dbReference type="NCBI Taxonomy" id="1317129"/>
    <lineage>
        <taxon>Eukaryota</taxon>
        <taxon>Metazoa</taxon>
        <taxon>Ecdysozoa</taxon>
        <taxon>Nematoda</taxon>
        <taxon>Chromadorea</taxon>
        <taxon>Rhabditida</taxon>
        <taxon>Rhabditina</taxon>
        <taxon>Diplogasteromorpha</taxon>
        <taxon>Diplogasteroidea</taxon>
        <taxon>Neodiplogasteridae</taxon>
        <taxon>Pristionchus</taxon>
    </lineage>
</organism>
<sequence>FLPMSSPQQKPKFSAKSDCAQILSGIGLEGKVILITGTTSGIGIPTAKSLALAGAHVIIANRNIVQSQEQIREIKQEKSDAQVDFINLDLSSLDSVVAAANTFKSMNLPLHILILNAGVFSPDRKTTLDNLETAFGVNHVAHTLLVILLIDILKASAPARIVFLSSSSHAHHGIDASLPLEAKLECLCPSPDSSALGYKLYSLSKMCNFLTVRKLHRLYGEEGISTYAVHPGACIPTNIGRTYGFGGRVFFKIASLFAKTLSQGAATTVLCAARPEVEKISGKYWQDCREAEDNANALANDEQLQDALYEKTLELTKKYIK</sequence>
<evidence type="ECO:0008006" key="7">
    <source>
        <dbReference type="Google" id="ProtNLM"/>
    </source>
</evidence>
<proteinExistence type="inferred from homology"/>
<dbReference type="InterPro" id="IPR036291">
    <property type="entry name" value="NAD(P)-bd_dom_sf"/>
</dbReference>
<evidence type="ECO:0000256" key="2">
    <source>
        <dbReference type="ARBA" id="ARBA00022857"/>
    </source>
</evidence>
<evidence type="ECO:0000313" key="6">
    <source>
        <dbReference type="Proteomes" id="UP001328107"/>
    </source>
</evidence>
<keyword evidence="4" id="KW-0175">Coiled coil</keyword>
<keyword evidence="2" id="KW-0521">NADP</keyword>
<feature type="non-terminal residue" evidence="5">
    <location>
        <position position="1"/>
    </location>
</feature>
<name>A0AAN4ZAP3_9BILA</name>
<evidence type="ECO:0000313" key="5">
    <source>
        <dbReference type="EMBL" id="GMR36489.1"/>
    </source>
</evidence>
<evidence type="ECO:0000256" key="1">
    <source>
        <dbReference type="ARBA" id="ARBA00006484"/>
    </source>
</evidence>
<accession>A0AAN4ZAP3</accession>
<dbReference type="EMBL" id="BTRK01000002">
    <property type="protein sequence ID" value="GMR36489.1"/>
    <property type="molecule type" value="Genomic_DNA"/>
</dbReference>
<protein>
    <recommendedName>
        <fullName evidence="7">Dehydrogenase</fullName>
    </recommendedName>
</protein>
<dbReference type="PANTHER" id="PTHR24320:SF282">
    <property type="entry name" value="WW DOMAIN-CONTAINING OXIDOREDUCTASE"/>
    <property type="match status" value="1"/>
</dbReference>
<dbReference type="Proteomes" id="UP001328107">
    <property type="component" value="Unassembled WGS sequence"/>
</dbReference>
<evidence type="ECO:0000256" key="4">
    <source>
        <dbReference type="SAM" id="Coils"/>
    </source>
</evidence>